<keyword evidence="5 8" id="KW-0863">Zinc-finger</keyword>
<dbReference type="SUPFAM" id="SSF57850">
    <property type="entry name" value="RING/U-box"/>
    <property type="match status" value="1"/>
</dbReference>
<feature type="domain" description="RING-type" evidence="9">
    <location>
        <begin position="47"/>
        <end position="88"/>
    </location>
</feature>
<evidence type="ECO:0000313" key="11">
    <source>
        <dbReference type="Proteomes" id="UP001054252"/>
    </source>
</evidence>
<dbReference type="EC" id="2.3.2.27" evidence="2"/>
<comment type="catalytic activity">
    <reaction evidence="1">
        <text>S-ubiquitinyl-[E2 ubiquitin-conjugating enzyme]-L-cysteine + [acceptor protein]-L-lysine = [E2 ubiquitin-conjugating enzyme]-L-cysteine + N(6)-ubiquitinyl-[acceptor protein]-L-lysine.</text>
        <dbReference type="EC" id="2.3.2.27"/>
    </reaction>
</comment>
<comment type="caution">
    <text evidence="10">The sequence shown here is derived from an EMBL/GenBank/DDBJ whole genome shotgun (WGS) entry which is preliminary data.</text>
</comment>
<dbReference type="Pfam" id="PF13639">
    <property type="entry name" value="zf-RING_2"/>
    <property type="match status" value="1"/>
</dbReference>
<sequence>MGEQFEIIANEVEQIQVVENGLTEDTIMARLSRETYHPSGTEEHRACSICQDEYAEGDLLGKLDCGHDYHFECIKQWLMRKNSCPMCRHRALAI</sequence>
<evidence type="ECO:0000256" key="6">
    <source>
        <dbReference type="ARBA" id="ARBA00022786"/>
    </source>
</evidence>
<dbReference type="InterPro" id="IPR001841">
    <property type="entry name" value="Znf_RING"/>
</dbReference>
<organism evidence="10 11">
    <name type="scientific">Rubroshorea leprosula</name>
    <dbReference type="NCBI Taxonomy" id="152421"/>
    <lineage>
        <taxon>Eukaryota</taxon>
        <taxon>Viridiplantae</taxon>
        <taxon>Streptophyta</taxon>
        <taxon>Embryophyta</taxon>
        <taxon>Tracheophyta</taxon>
        <taxon>Spermatophyta</taxon>
        <taxon>Magnoliopsida</taxon>
        <taxon>eudicotyledons</taxon>
        <taxon>Gunneridae</taxon>
        <taxon>Pentapetalae</taxon>
        <taxon>rosids</taxon>
        <taxon>malvids</taxon>
        <taxon>Malvales</taxon>
        <taxon>Dipterocarpaceae</taxon>
        <taxon>Rubroshorea</taxon>
    </lineage>
</organism>
<dbReference type="Gene3D" id="3.30.40.10">
    <property type="entry name" value="Zinc/RING finger domain, C3HC4 (zinc finger)"/>
    <property type="match status" value="1"/>
</dbReference>
<evidence type="ECO:0000259" key="9">
    <source>
        <dbReference type="PROSITE" id="PS50089"/>
    </source>
</evidence>
<evidence type="ECO:0000256" key="1">
    <source>
        <dbReference type="ARBA" id="ARBA00000900"/>
    </source>
</evidence>
<proteinExistence type="predicted"/>
<dbReference type="PANTHER" id="PTHR22937:SF209">
    <property type="entry name" value="RING-TYPE E3 UBIQUITIN TRANSFERASE"/>
    <property type="match status" value="1"/>
</dbReference>
<dbReference type="PROSITE" id="PS50089">
    <property type="entry name" value="ZF_RING_2"/>
    <property type="match status" value="1"/>
</dbReference>
<evidence type="ECO:0000256" key="2">
    <source>
        <dbReference type="ARBA" id="ARBA00012483"/>
    </source>
</evidence>
<evidence type="ECO:0000256" key="3">
    <source>
        <dbReference type="ARBA" id="ARBA00022679"/>
    </source>
</evidence>
<accession>A0AAV5MVC1</accession>
<keyword evidence="4" id="KW-0479">Metal-binding</keyword>
<keyword evidence="11" id="KW-1185">Reference proteome</keyword>
<evidence type="ECO:0000256" key="4">
    <source>
        <dbReference type="ARBA" id="ARBA00022723"/>
    </source>
</evidence>
<name>A0AAV5MVC1_9ROSI</name>
<dbReference type="InterPro" id="IPR013083">
    <property type="entry name" value="Znf_RING/FYVE/PHD"/>
</dbReference>
<keyword evidence="7" id="KW-0862">Zinc</keyword>
<dbReference type="Proteomes" id="UP001054252">
    <property type="component" value="Unassembled WGS sequence"/>
</dbReference>
<keyword evidence="3" id="KW-0808">Transferase</keyword>
<dbReference type="AlphaFoldDB" id="A0AAV5MVC1"/>
<evidence type="ECO:0000313" key="10">
    <source>
        <dbReference type="EMBL" id="GKV52317.1"/>
    </source>
</evidence>
<dbReference type="SMART" id="SM00184">
    <property type="entry name" value="RING"/>
    <property type="match status" value="1"/>
</dbReference>
<evidence type="ECO:0000256" key="7">
    <source>
        <dbReference type="ARBA" id="ARBA00022833"/>
    </source>
</evidence>
<gene>
    <name evidence="10" type="ORF">SLEP1_g58906</name>
</gene>
<dbReference type="GO" id="GO:0008270">
    <property type="term" value="F:zinc ion binding"/>
    <property type="evidence" value="ECO:0007669"/>
    <property type="project" value="UniProtKB-KW"/>
</dbReference>
<dbReference type="GO" id="GO:0061630">
    <property type="term" value="F:ubiquitin protein ligase activity"/>
    <property type="evidence" value="ECO:0007669"/>
    <property type="project" value="UniProtKB-EC"/>
</dbReference>
<evidence type="ECO:0000256" key="8">
    <source>
        <dbReference type="PROSITE-ProRule" id="PRU00175"/>
    </source>
</evidence>
<dbReference type="EMBL" id="BPVZ01000668">
    <property type="protein sequence ID" value="GKV52317.1"/>
    <property type="molecule type" value="Genomic_DNA"/>
</dbReference>
<dbReference type="PANTHER" id="PTHR22937">
    <property type="entry name" value="E3 UBIQUITIN-PROTEIN LIGASE RNF165"/>
    <property type="match status" value="1"/>
</dbReference>
<evidence type="ECO:0000256" key="5">
    <source>
        <dbReference type="ARBA" id="ARBA00022771"/>
    </source>
</evidence>
<reference evidence="10 11" key="1">
    <citation type="journal article" date="2021" name="Commun. Biol.">
        <title>The genome of Shorea leprosula (Dipterocarpaceae) highlights the ecological relevance of drought in aseasonal tropical rainforests.</title>
        <authorList>
            <person name="Ng K.K.S."/>
            <person name="Kobayashi M.J."/>
            <person name="Fawcett J.A."/>
            <person name="Hatakeyama M."/>
            <person name="Paape T."/>
            <person name="Ng C.H."/>
            <person name="Ang C.C."/>
            <person name="Tnah L.H."/>
            <person name="Lee C.T."/>
            <person name="Nishiyama T."/>
            <person name="Sese J."/>
            <person name="O'Brien M.J."/>
            <person name="Copetti D."/>
            <person name="Mohd Noor M.I."/>
            <person name="Ong R.C."/>
            <person name="Putra M."/>
            <person name="Sireger I.Z."/>
            <person name="Indrioko S."/>
            <person name="Kosugi Y."/>
            <person name="Izuno A."/>
            <person name="Isagi Y."/>
            <person name="Lee S.L."/>
            <person name="Shimizu K.K."/>
        </authorList>
    </citation>
    <scope>NUCLEOTIDE SEQUENCE [LARGE SCALE GENOMIC DNA]</scope>
    <source>
        <strain evidence="10">214</strain>
    </source>
</reference>
<protein>
    <recommendedName>
        <fullName evidence="2">RING-type E3 ubiquitin transferase</fullName>
        <ecNumber evidence="2">2.3.2.27</ecNumber>
    </recommendedName>
</protein>
<keyword evidence="6" id="KW-0833">Ubl conjugation pathway</keyword>
<dbReference type="InterPro" id="IPR045191">
    <property type="entry name" value="MBR1/2-like"/>
</dbReference>